<reference evidence="2 3" key="2">
    <citation type="journal article" date="2019" name="G3 (Bethesda)">
        <title>Hybrid Assembly of the Genome of the Entomopathogenic Nematode Steinernema carpocapsae Identifies the X-Chromosome.</title>
        <authorList>
            <person name="Serra L."/>
            <person name="Macchietto M."/>
            <person name="Macias-Munoz A."/>
            <person name="McGill C.J."/>
            <person name="Rodriguez I.M."/>
            <person name="Rodriguez B."/>
            <person name="Murad R."/>
            <person name="Mortazavi A."/>
        </authorList>
    </citation>
    <scope>NUCLEOTIDE SEQUENCE [LARGE SCALE GENOMIC DNA]</scope>
    <source>
        <strain evidence="2 3">ALL</strain>
    </source>
</reference>
<dbReference type="GO" id="GO:0005739">
    <property type="term" value="C:mitochondrion"/>
    <property type="evidence" value="ECO:0007669"/>
    <property type="project" value="TreeGrafter"/>
</dbReference>
<dbReference type="Pfam" id="PF05019">
    <property type="entry name" value="Coq4"/>
    <property type="match status" value="1"/>
</dbReference>
<dbReference type="STRING" id="34508.A0A4U5ND60"/>
<organism evidence="2 3">
    <name type="scientific">Steinernema carpocapsae</name>
    <name type="common">Entomopathogenic nematode</name>
    <dbReference type="NCBI Taxonomy" id="34508"/>
    <lineage>
        <taxon>Eukaryota</taxon>
        <taxon>Metazoa</taxon>
        <taxon>Ecdysozoa</taxon>
        <taxon>Nematoda</taxon>
        <taxon>Chromadorea</taxon>
        <taxon>Rhabditida</taxon>
        <taxon>Tylenchina</taxon>
        <taxon>Panagrolaimomorpha</taxon>
        <taxon>Strongyloidoidea</taxon>
        <taxon>Steinernematidae</taxon>
        <taxon>Steinernema</taxon>
    </lineage>
</organism>
<proteinExistence type="predicted"/>
<evidence type="ECO:0000313" key="2">
    <source>
        <dbReference type="EMBL" id="TKR80516.1"/>
    </source>
</evidence>
<dbReference type="PANTHER" id="PTHR12922:SF7">
    <property type="entry name" value="UBIQUINONE BIOSYNTHESIS PROTEIN COQ4 HOMOLOG, MITOCHONDRIAL"/>
    <property type="match status" value="1"/>
</dbReference>
<evidence type="ECO:0000313" key="3">
    <source>
        <dbReference type="Proteomes" id="UP000298663"/>
    </source>
</evidence>
<dbReference type="Proteomes" id="UP000298663">
    <property type="component" value="Unassembled WGS sequence"/>
</dbReference>
<accession>A0A4U5ND60</accession>
<gene>
    <name evidence="2" type="ORF">L596_014579</name>
</gene>
<dbReference type="PANTHER" id="PTHR12922">
    <property type="entry name" value="UBIQUINONE BIOSYNTHESIS PROTEIN"/>
    <property type="match status" value="1"/>
</dbReference>
<dbReference type="AlphaFoldDB" id="A0A4U5ND60"/>
<comment type="caution">
    <text evidence="2">The sequence shown here is derived from an EMBL/GenBank/DDBJ whole genome shotgun (WGS) entry which is preliminary data.</text>
</comment>
<keyword evidence="3" id="KW-1185">Reference proteome</keyword>
<reference evidence="2 3" key="1">
    <citation type="journal article" date="2015" name="Genome Biol.">
        <title>Comparative genomics of Steinernema reveals deeply conserved gene regulatory networks.</title>
        <authorList>
            <person name="Dillman A.R."/>
            <person name="Macchietto M."/>
            <person name="Porter C.F."/>
            <person name="Rogers A."/>
            <person name="Williams B."/>
            <person name="Antoshechkin I."/>
            <person name="Lee M.M."/>
            <person name="Goodwin Z."/>
            <person name="Lu X."/>
            <person name="Lewis E.E."/>
            <person name="Goodrich-Blair H."/>
            <person name="Stock S.P."/>
            <person name="Adams B.J."/>
            <person name="Sternberg P.W."/>
            <person name="Mortazavi A."/>
        </authorList>
    </citation>
    <scope>NUCLEOTIDE SEQUENCE [LARGE SCALE GENOMIC DNA]</scope>
    <source>
        <strain evidence="2 3">ALL</strain>
    </source>
</reference>
<protein>
    <recommendedName>
        <fullName evidence="4">Ubiquinone biosynthesis protein COQ4 homolog, mitochondrial</fullName>
    </recommendedName>
</protein>
<dbReference type="InterPro" id="IPR007715">
    <property type="entry name" value="Coq4"/>
</dbReference>
<evidence type="ECO:0008006" key="4">
    <source>
        <dbReference type="Google" id="ProtNLM"/>
    </source>
</evidence>
<evidence type="ECO:0000256" key="1">
    <source>
        <dbReference type="ARBA" id="ARBA00022688"/>
    </source>
</evidence>
<dbReference type="OrthoDB" id="4249at2759"/>
<dbReference type="EMBL" id="AZBU02000004">
    <property type="protein sequence ID" value="TKR80516.1"/>
    <property type="molecule type" value="Genomic_DNA"/>
</dbReference>
<sequence length="201" mass="23123">MASDVTGSRILKERPRINNMTIDREYLRRLPKDTFGFQYSKFLDDLSTSPDARPVVQYIDDEELVYVMQRYRETHDFHHVVLEMRPNMVGEVAVKWFEGIQLGLPMCVLGGSSVLPAWAQSIAGSSPNAICLGPSSKPQTVACLWRSTTRTTLTGRWPTSKPNATSRPSRTSGINRLLLYHHRCYKLRVIVERRHYKPWED</sequence>
<name>A0A4U5ND60_STECR</name>
<dbReference type="GO" id="GO:0006744">
    <property type="term" value="P:ubiquinone biosynthetic process"/>
    <property type="evidence" value="ECO:0007669"/>
    <property type="project" value="UniProtKB-KW"/>
</dbReference>
<keyword evidence="1" id="KW-0831">Ubiquinone biosynthesis</keyword>